<comment type="subcellular location">
    <subcellularLocation>
        <location evidence="2">Cell projection</location>
    </subcellularLocation>
    <subcellularLocation>
        <location evidence="1">Cytoplasm</location>
        <location evidence="1">Cytoskeleton</location>
    </subcellularLocation>
</comment>
<dbReference type="CDD" id="cd23767">
    <property type="entry name" value="IQCD"/>
    <property type="match status" value="1"/>
</dbReference>
<evidence type="ECO:0000313" key="17">
    <source>
        <dbReference type="EMBL" id="CAF1631174.1"/>
    </source>
</evidence>
<dbReference type="SMART" id="SM00015">
    <property type="entry name" value="IQ"/>
    <property type="match status" value="3"/>
</dbReference>
<dbReference type="GO" id="GO:0000146">
    <property type="term" value="F:microfilament motor activity"/>
    <property type="evidence" value="ECO:0007669"/>
    <property type="project" value="TreeGrafter"/>
</dbReference>
<dbReference type="PANTHER" id="PTHR46256">
    <property type="entry name" value="AGAP011099-PA"/>
    <property type="match status" value="1"/>
</dbReference>
<feature type="region of interest" description="Disordered" evidence="14">
    <location>
        <begin position="431"/>
        <end position="467"/>
    </location>
</feature>
<dbReference type="GO" id="GO:0042995">
    <property type="term" value="C:cell projection"/>
    <property type="evidence" value="ECO:0007669"/>
    <property type="project" value="UniProtKB-SubCell"/>
</dbReference>
<dbReference type="GO" id="GO:0016459">
    <property type="term" value="C:myosin complex"/>
    <property type="evidence" value="ECO:0007669"/>
    <property type="project" value="UniProtKB-KW"/>
</dbReference>
<dbReference type="EC" id="2.7.11.1" evidence="3"/>
<comment type="caution">
    <text evidence="16">The sequence shown here is derived from an EMBL/GenBank/DDBJ whole genome shotgun (WGS) entry which is preliminary data.</text>
</comment>
<comment type="similarity">
    <text evidence="13">Belongs to the TRAFAC class myosin-kinesin ATPase superfamily. Myosin family.</text>
</comment>
<protein>
    <recommendedName>
        <fullName evidence="3">non-specific serine/threonine protein kinase</fullName>
        <ecNumber evidence="3">2.7.11.1</ecNumber>
    </recommendedName>
</protein>
<comment type="catalytic activity">
    <reaction evidence="12">
        <text>L-seryl-[protein] + ATP = O-phospho-L-seryl-[protein] + ADP + H(+)</text>
        <dbReference type="Rhea" id="RHEA:17989"/>
        <dbReference type="Rhea" id="RHEA-COMP:9863"/>
        <dbReference type="Rhea" id="RHEA-COMP:11604"/>
        <dbReference type="ChEBI" id="CHEBI:15378"/>
        <dbReference type="ChEBI" id="CHEBI:29999"/>
        <dbReference type="ChEBI" id="CHEBI:30616"/>
        <dbReference type="ChEBI" id="CHEBI:83421"/>
        <dbReference type="ChEBI" id="CHEBI:456216"/>
        <dbReference type="EC" id="2.7.11.1"/>
    </reaction>
</comment>
<dbReference type="Proteomes" id="UP000663854">
    <property type="component" value="Unassembled WGS sequence"/>
</dbReference>
<keyword evidence="7" id="KW-0677">Repeat</keyword>
<evidence type="ECO:0000256" key="14">
    <source>
        <dbReference type="SAM" id="MobiDB-lite"/>
    </source>
</evidence>
<evidence type="ECO:0000256" key="10">
    <source>
        <dbReference type="ARBA" id="ARBA00023273"/>
    </source>
</evidence>
<reference evidence="16" key="1">
    <citation type="submission" date="2021-02" db="EMBL/GenBank/DDBJ databases">
        <authorList>
            <person name="Nowell W R."/>
        </authorList>
    </citation>
    <scope>NUCLEOTIDE SEQUENCE</scope>
</reference>
<dbReference type="GO" id="GO:0005524">
    <property type="term" value="F:ATP binding"/>
    <property type="evidence" value="ECO:0007669"/>
    <property type="project" value="InterPro"/>
</dbReference>
<feature type="compositionally biased region" description="Low complexity" evidence="14">
    <location>
        <begin position="432"/>
        <end position="443"/>
    </location>
</feature>
<feature type="domain" description="Myosin motor" evidence="15">
    <location>
        <begin position="1"/>
        <end position="89"/>
    </location>
</feature>
<organism evidence="16 18">
    <name type="scientific">Rotaria sordida</name>
    <dbReference type="NCBI Taxonomy" id="392033"/>
    <lineage>
        <taxon>Eukaryota</taxon>
        <taxon>Metazoa</taxon>
        <taxon>Spiralia</taxon>
        <taxon>Gnathifera</taxon>
        <taxon>Rotifera</taxon>
        <taxon>Eurotatoria</taxon>
        <taxon>Bdelloidea</taxon>
        <taxon>Philodinida</taxon>
        <taxon>Philodinidae</taxon>
        <taxon>Rotaria</taxon>
    </lineage>
</organism>
<keyword evidence="13" id="KW-0505">Motor protein</keyword>
<comment type="caution">
    <text evidence="13">Lacks conserved residue(s) required for the propagation of feature annotation.</text>
</comment>
<evidence type="ECO:0000256" key="12">
    <source>
        <dbReference type="ARBA" id="ARBA00048679"/>
    </source>
</evidence>
<proteinExistence type="inferred from homology"/>
<sequence>MIKIPARSNKVRAAKIRRFGYSHRIPFANFIQRYSILVYPITMDIPLTRETCENILHHLKMQNWTTGKSKVFLKYYHAEQLTRLYSDMVNAVTIIQSYVRMHLARLYLKHRQYKHSNDIIIQELNRHPKFSRLMITDEQIKEKAIICIQSCIRGYLQRRHFIQLIKKPLTKETAAIVIQKYYRGYIFRKAYYIYKQRLNIQMLCFLQQIEFLNNDFFTKIVRTNYCVSLKSIETITNNHINNNNNKQANKFIQYVFPPPPPLPLPSTCAVFPSPLSHSDSLNPIKIPINSSSSILSFTSRLSPIHHNLILTSHSNRSPSPTPSVSKFAQVRDMFARAQVTTSVITHHSNPIKNHIQINTTLSSQINPSIEQSRSPKSTTVLNAVQEYQRQHINIHQPVVKRFTQLNNGVNSNINRSSNIAGVRARVIGQPGLNNNKLQNKSNLPAYATSSPKQQPKPIAREPSMSTQPKYPFHVLLRKTGQDLSTGQTLTKRRTINETKQIDFRSVLKSRHTLNGTTDNDIIIRSNSLSQHMNMDSRIRMNDL</sequence>
<dbReference type="Gene3D" id="1.20.5.4820">
    <property type="match status" value="1"/>
</dbReference>
<evidence type="ECO:0000256" key="1">
    <source>
        <dbReference type="ARBA" id="ARBA00004245"/>
    </source>
</evidence>
<dbReference type="EMBL" id="CAJNOH010006215">
    <property type="protein sequence ID" value="CAF1425556.1"/>
    <property type="molecule type" value="Genomic_DNA"/>
</dbReference>
<dbReference type="Gene3D" id="1.20.5.190">
    <property type="match status" value="1"/>
</dbReference>
<dbReference type="PROSITE" id="PS50096">
    <property type="entry name" value="IQ"/>
    <property type="match status" value="3"/>
</dbReference>
<dbReference type="Proteomes" id="UP000663870">
    <property type="component" value="Unassembled WGS sequence"/>
</dbReference>
<keyword evidence="19" id="KW-1185">Reference proteome</keyword>
<dbReference type="InterPro" id="IPR027417">
    <property type="entry name" value="P-loop_NTPase"/>
</dbReference>
<name>A0A815N0S9_9BILA</name>
<dbReference type="GO" id="GO:0030832">
    <property type="term" value="P:regulation of actin filament length"/>
    <property type="evidence" value="ECO:0007669"/>
    <property type="project" value="TreeGrafter"/>
</dbReference>
<evidence type="ECO:0000256" key="13">
    <source>
        <dbReference type="PROSITE-ProRule" id="PRU00782"/>
    </source>
</evidence>
<keyword evidence="5" id="KW-0723">Serine/threonine-protein kinase</keyword>
<evidence type="ECO:0000313" key="19">
    <source>
        <dbReference type="Proteomes" id="UP000663870"/>
    </source>
</evidence>
<keyword evidence="10" id="KW-0966">Cell projection</keyword>
<keyword evidence="8" id="KW-0418">Kinase</keyword>
<keyword evidence="13" id="KW-0518">Myosin</keyword>
<gene>
    <name evidence="17" type="ORF">JXQ802_LOCUS51822</name>
    <name evidence="16" type="ORF">PYM288_LOCUS35559</name>
</gene>
<dbReference type="InterPro" id="IPR001609">
    <property type="entry name" value="Myosin_head_motor_dom-like"/>
</dbReference>
<dbReference type="GO" id="GO:0003779">
    <property type="term" value="F:actin binding"/>
    <property type="evidence" value="ECO:0007669"/>
    <property type="project" value="UniProtKB-KW"/>
</dbReference>
<dbReference type="PROSITE" id="PS51456">
    <property type="entry name" value="MYOSIN_MOTOR"/>
    <property type="match status" value="1"/>
</dbReference>
<evidence type="ECO:0000313" key="18">
    <source>
        <dbReference type="Proteomes" id="UP000663854"/>
    </source>
</evidence>
<evidence type="ECO:0000313" key="16">
    <source>
        <dbReference type="EMBL" id="CAF1425556.1"/>
    </source>
</evidence>
<accession>A0A815N0S9</accession>
<keyword evidence="9" id="KW-0206">Cytoskeleton</keyword>
<evidence type="ECO:0000256" key="9">
    <source>
        <dbReference type="ARBA" id="ARBA00023212"/>
    </source>
</evidence>
<keyword evidence="13" id="KW-0009">Actin-binding</keyword>
<evidence type="ECO:0000256" key="5">
    <source>
        <dbReference type="ARBA" id="ARBA00022527"/>
    </source>
</evidence>
<evidence type="ECO:0000256" key="4">
    <source>
        <dbReference type="ARBA" id="ARBA00022490"/>
    </source>
</evidence>
<dbReference type="AlphaFoldDB" id="A0A815N0S9"/>
<dbReference type="InterPro" id="IPR052409">
    <property type="entry name" value="Myosin-III_kinase_activity"/>
</dbReference>
<evidence type="ECO:0000256" key="11">
    <source>
        <dbReference type="ARBA" id="ARBA00047899"/>
    </source>
</evidence>
<comment type="catalytic activity">
    <reaction evidence="11">
        <text>L-threonyl-[protein] + ATP = O-phospho-L-threonyl-[protein] + ADP + H(+)</text>
        <dbReference type="Rhea" id="RHEA:46608"/>
        <dbReference type="Rhea" id="RHEA-COMP:11060"/>
        <dbReference type="Rhea" id="RHEA-COMP:11605"/>
        <dbReference type="ChEBI" id="CHEBI:15378"/>
        <dbReference type="ChEBI" id="CHEBI:30013"/>
        <dbReference type="ChEBI" id="CHEBI:30616"/>
        <dbReference type="ChEBI" id="CHEBI:61977"/>
        <dbReference type="ChEBI" id="CHEBI:456216"/>
        <dbReference type="EC" id="2.7.11.1"/>
    </reaction>
</comment>
<evidence type="ECO:0000256" key="8">
    <source>
        <dbReference type="ARBA" id="ARBA00022777"/>
    </source>
</evidence>
<evidence type="ECO:0000256" key="2">
    <source>
        <dbReference type="ARBA" id="ARBA00004316"/>
    </source>
</evidence>
<dbReference type="Pfam" id="PF00612">
    <property type="entry name" value="IQ"/>
    <property type="match status" value="3"/>
</dbReference>
<evidence type="ECO:0000259" key="15">
    <source>
        <dbReference type="PROSITE" id="PS51456"/>
    </source>
</evidence>
<dbReference type="PANTHER" id="PTHR46256:SF3">
    <property type="entry name" value="MYOSIN MOTOR DOMAIN-CONTAINING PROTEIN"/>
    <property type="match status" value="1"/>
</dbReference>
<dbReference type="EMBL" id="CAJNOL010007776">
    <property type="protein sequence ID" value="CAF1631174.1"/>
    <property type="molecule type" value="Genomic_DNA"/>
</dbReference>
<dbReference type="SUPFAM" id="SSF52540">
    <property type="entry name" value="P-loop containing nucleoside triphosphate hydrolases"/>
    <property type="match status" value="2"/>
</dbReference>
<evidence type="ECO:0000256" key="6">
    <source>
        <dbReference type="ARBA" id="ARBA00022679"/>
    </source>
</evidence>
<dbReference type="InterPro" id="IPR000048">
    <property type="entry name" value="IQ_motif_EF-hand-BS"/>
</dbReference>
<keyword evidence="4" id="KW-0963">Cytoplasm</keyword>
<evidence type="ECO:0000256" key="7">
    <source>
        <dbReference type="ARBA" id="ARBA00022737"/>
    </source>
</evidence>
<evidence type="ECO:0000256" key="3">
    <source>
        <dbReference type="ARBA" id="ARBA00012513"/>
    </source>
</evidence>
<keyword evidence="6" id="KW-0808">Transferase</keyword>
<dbReference type="GO" id="GO:0004674">
    <property type="term" value="F:protein serine/threonine kinase activity"/>
    <property type="evidence" value="ECO:0007669"/>
    <property type="project" value="UniProtKB-KW"/>
</dbReference>